<dbReference type="InterPro" id="IPR047903">
    <property type="entry name" value="NDxxF_lipo"/>
</dbReference>
<dbReference type="NCBIfam" id="NF033193">
    <property type="entry name" value="lipo_NDxxF"/>
    <property type="match status" value="1"/>
</dbReference>
<dbReference type="RefSeq" id="WP_307233469.1">
    <property type="nucleotide sequence ID" value="NZ_JAUSTT010000050.1"/>
</dbReference>
<name>A0ABT9WZD7_9BACI</name>
<dbReference type="Proteomes" id="UP001223586">
    <property type="component" value="Unassembled WGS sequence"/>
</dbReference>
<organism evidence="1 2">
    <name type="scientific">Bacillus chungangensis</name>
    <dbReference type="NCBI Taxonomy" id="587633"/>
    <lineage>
        <taxon>Bacteria</taxon>
        <taxon>Bacillati</taxon>
        <taxon>Bacillota</taxon>
        <taxon>Bacilli</taxon>
        <taxon>Bacillales</taxon>
        <taxon>Bacillaceae</taxon>
        <taxon>Bacillus</taxon>
    </lineage>
</organism>
<protein>
    <recommendedName>
        <fullName evidence="3">NDxxF motif lipoprotein</fullName>
    </recommendedName>
</protein>
<evidence type="ECO:0008006" key="3">
    <source>
        <dbReference type="Google" id="ProtNLM"/>
    </source>
</evidence>
<evidence type="ECO:0000313" key="2">
    <source>
        <dbReference type="Proteomes" id="UP001223586"/>
    </source>
</evidence>
<evidence type="ECO:0000313" key="1">
    <source>
        <dbReference type="EMBL" id="MDQ0178546.1"/>
    </source>
</evidence>
<proteinExistence type="predicted"/>
<dbReference type="EMBL" id="JAUSTT010000050">
    <property type="protein sequence ID" value="MDQ0178546.1"/>
    <property type="molecule type" value="Genomic_DNA"/>
</dbReference>
<comment type="caution">
    <text evidence="1">The sequence shown here is derived from an EMBL/GenBank/DDBJ whole genome shotgun (WGS) entry which is preliminary data.</text>
</comment>
<sequence>MRRIFYSFFIIFVLSACSQEENIDATEDEIPLTKNIEIPSTIFTSEKNNSLIDEEEMKLSIKIYLDSSEELYNASDLFQEIIDAGQELNKTELEEFDKINKLLKENDENFSNYILNNTLPEGYQEESERISHYITALNQYLHELNEILDNIVDNVSEGSFSEIDIESIIDKSGVVNGREQKKIEEFLDKKNIHTKAFGRNIKK</sequence>
<accession>A0ABT9WZD7</accession>
<reference evidence="1 2" key="1">
    <citation type="submission" date="2023-07" db="EMBL/GenBank/DDBJ databases">
        <title>Genomic Encyclopedia of Type Strains, Phase IV (KMG-IV): sequencing the most valuable type-strain genomes for metagenomic binning, comparative biology and taxonomic classification.</title>
        <authorList>
            <person name="Goeker M."/>
        </authorList>
    </citation>
    <scope>NUCLEOTIDE SEQUENCE [LARGE SCALE GENOMIC DNA]</scope>
    <source>
        <strain evidence="1 2">DSM 23837</strain>
    </source>
</reference>
<keyword evidence="2" id="KW-1185">Reference proteome</keyword>
<dbReference type="PROSITE" id="PS51257">
    <property type="entry name" value="PROKAR_LIPOPROTEIN"/>
    <property type="match status" value="1"/>
</dbReference>
<gene>
    <name evidence="1" type="ORF">J2S08_004453</name>
</gene>